<evidence type="ECO:0008006" key="5">
    <source>
        <dbReference type="Google" id="ProtNLM"/>
    </source>
</evidence>
<dbReference type="PANTHER" id="PTHR36451:SF1">
    <property type="entry name" value="OMEGA-HYDROXY-BETA-DIHYDROMENAQUINONE-9 SULFOTRANSFERASE STF3"/>
    <property type="match status" value="1"/>
</dbReference>
<dbReference type="eggNOG" id="ENOG502Z7IQ">
    <property type="taxonomic scope" value="Bacteria"/>
</dbReference>
<evidence type="ECO:0000313" key="4">
    <source>
        <dbReference type="Proteomes" id="UP000001887"/>
    </source>
</evidence>
<gene>
    <name evidence="3" type="ordered locus">Psta_4359</name>
</gene>
<dbReference type="HOGENOM" id="CLU_051167_0_0_0"/>
<dbReference type="InterPro" id="IPR052736">
    <property type="entry name" value="Stf3_sulfotransferase"/>
</dbReference>
<sequence length="393" mass="46112">MNSTTNSGSSPEAKKPDTKVTKRKQPKIHSYPFWSPRFWHGMRAGDWWKLCIKHGFRIHPIRWPMAVLLGMITPVNSILRLWQRAQYGSRIDRTRIEEPPVFIIGHWRSGTTFLHEVMHQDERFYSPTTYQCFAPHHFLLTEWLIAGYGGWLMPRQRPMDNMATGWERPQEDEFALLTLGAPTPYLRCAFPNDPPPAVEFLDMEGVDPADEKKFSEAMIEFSKLITFRSQKQLLLKSPPHTGRIELLSKLFPGARFIHIVRNPYSLFSSTVRLWQSLDAVQSLQMPKHKGLEEFVLMCLTRMYQGYEKQRAKIDPAMIVEVKYEDLVKSPMTELERIYGALKLPSIEGAKPKIEKFLTEQKDYQTNKHELDEESRKLVREHWGFYFDKYGYEK</sequence>
<feature type="compositionally biased region" description="Polar residues" evidence="2">
    <location>
        <begin position="1"/>
        <end position="10"/>
    </location>
</feature>
<dbReference type="KEGG" id="psl:Psta_4359"/>
<organism evidence="3 4">
    <name type="scientific">Pirellula staleyi (strain ATCC 27377 / DSM 6068 / ICPB 4128)</name>
    <name type="common">Pirella staleyi</name>
    <dbReference type="NCBI Taxonomy" id="530564"/>
    <lineage>
        <taxon>Bacteria</taxon>
        <taxon>Pseudomonadati</taxon>
        <taxon>Planctomycetota</taxon>
        <taxon>Planctomycetia</taxon>
        <taxon>Pirellulales</taxon>
        <taxon>Pirellulaceae</taxon>
        <taxon>Pirellula</taxon>
    </lineage>
</organism>
<dbReference type="Gene3D" id="3.40.50.300">
    <property type="entry name" value="P-loop containing nucleotide triphosphate hydrolases"/>
    <property type="match status" value="1"/>
</dbReference>
<dbReference type="STRING" id="530564.Psta_4359"/>
<keyword evidence="1" id="KW-0175">Coiled coil</keyword>
<evidence type="ECO:0000313" key="3">
    <source>
        <dbReference type="EMBL" id="ADB19006.1"/>
    </source>
</evidence>
<protein>
    <recommendedName>
        <fullName evidence="5">Sulfotransferase</fullName>
    </recommendedName>
</protein>
<keyword evidence="4" id="KW-1185">Reference proteome</keyword>
<dbReference type="EMBL" id="CP001848">
    <property type="protein sequence ID" value="ADB19006.1"/>
    <property type="molecule type" value="Genomic_DNA"/>
</dbReference>
<proteinExistence type="predicted"/>
<accession>D2R544</accession>
<evidence type="ECO:0000256" key="2">
    <source>
        <dbReference type="SAM" id="MobiDB-lite"/>
    </source>
</evidence>
<feature type="region of interest" description="Disordered" evidence="2">
    <location>
        <begin position="1"/>
        <end position="24"/>
    </location>
</feature>
<dbReference type="PANTHER" id="PTHR36451">
    <property type="entry name" value="PAPS-DEPENDENT SULFOTRANSFERASE STF3"/>
    <property type="match status" value="1"/>
</dbReference>
<dbReference type="Pfam" id="PF13469">
    <property type="entry name" value="Sulfotransfer_3"/>
    <property type="match status" value="1"/>
</dbReference>
<dbReference type="AlphaFoldDB" id="D2R544"/>
<dbReference type="InterPro" id="IPR027417">
    <property type="entry name" value="P-loop_NTPase"/>
</dbReference>
<dbReference type="SUPFAM" id="SSF52540">
    <property type="entry name" value="P-loop containing nucleoside triphosphate hydrolases"/>
    <property type="match status" value="1"/>
</dbReference>
<name>D2R544_PIRSD</name>
<feature type="coiled-coil region" evidence="1">
    <location>
        <begin position="353"/>
        <end position="380"/>
    </location>
</feature>
<dbReference type="Proteomes" id="UP000001887">
    <property type="component" value="Chromosome"/>
</dbReference>
<reference evidence="3 4" key="1">
    <citation type="journal article" date="2009" name="Stand. Genomic Sci.">
        <title>Complete genome sequence of Pirellula staleyi type strain (ATCC 27377).</title>
        <authorList>
            <person name="Clum A."/>
            <person name="Tindall B.J."/>
            <person name="Sikorski J."/>
            <person name="Ivanova N."/>
            <person name="Mavrommatis K."/>
            <person name="Lucas S."/>
            <person name="Glavina del Rio T."/>
            <person name="Nolan M."/>
            <person name="Chen F."/>
            <person name="Tice H."/>
            <person name="Pitluck S."/>
            <person name="Cheng J.F."/>
            <person name="Chertkov O."/>
            <person name="Brettin T."/>
            <person name="Han C."/>
            <person name="Detter J.C."/>
            <person name="Kuske C."/>
            <person name="Bruce D."/>
            <person name="Goodwin L."/>
            <person name="Ovchinikova G."/>
            <person name="Pati A."/>
            <person name="Mikhailova N."/>
            <person name="Chen A."/>
            <person name="Palaniappan K."/>
            <person name="Land M."/>
            <person name="Hauser L."/>
            <person name="Chang Y.J."/>
            <person name="Jeffries C.D."/>
            <person name="Chain P."/>
            <person name="Rohde M."/>
            <person name="Goker M."/>
            <person name="Bristow J."/>
            <person name="Eisen J.A."/>
            <person name="Markowitz V."/>
            <person name="Hugenholtz P."/>
            <person name="Kyrpides N.C."/>
            <person name="Klenk H.P."/>
            <person name="Lapidus A."/>
        </authorList>
    </citation>
    <scope>NUCLEOTIDE SEQUENCE [LARGE SCALE GENOMIC DNA]</scope>
    <source>
        <strain evidence="4">ATCC 27377 / DSM 6068 / ICPB 4128</strain>
    </source>
</reference>
<evidence type="ECO:0000256" key="1">
    <source>
        <dbReference type="SAM" id="Coils"/>
    </source>
</evidence>